<accession>K6VHY1</accession>
<gene>
    <name evidence="3" type="ORF">KILIM_026_00790</name>
</gene>
<evidence type="ECO:0000259" key="2">
    <source>
        <dbReference type="Pfam" id="PF25852"/>
    </source>
</evidence>
<keyword evidence="1" id="KW-0732">Signal</keyword>
<dbReference type="InterPro" id="IPR058667">
    <property type="entry name" value="DUF6242_C"/>
</dbReference>
<dbReference type="AlphaFoldDB" id="K6VHY1"/>
<keyword evidence="4" id="KW-1185">Reference proteome</keyword>
<feature type="domain" description="DUF6242" evidence="2">
    <location>
        <begin position="157"/>
        <end position="245"/>
    </location>
</feature>
<dbReference type="NCBIfam" id="NF045728">
    <property type="entry name" value="glycosyl_F510_1955"/>
    <property type="match status" value="1"/>
</dbReference>
<reference evidence="3 4" key="1">
    <citation type="submission" date="2012-08" db="EMBL/GenBank/DDBJ databases">
        <title>Whole genome shotgun sequence of Kineosphaera limosa NBRC 100340.</title>
        <authorList>
            <person name="Yoshida I."/>
            <person name="Isaki S."/>
            <person name="Hosoyama A."/>
            <person name="Tsuchikane K."/>
            <person name="Katsumata H."/>
            <person name="Ando Y."/>
            <person name="Ohji S."/>
            <person name="Hamada M."/>
            <person name="Tamura T."/>
            <person name="Yamazoe A."/>
            <person name="Yamazaki S."/>
            <person name="Fujita N."/>
        </authorList>
    </citation>
    <scope>NUCLEOTIDE SEQUENCE [LARGE SCALE GENOMIC DNA]</scope>
    <source>
        <strain evidence="3 4">NBRC 100340</strain>
    </source>
</reference>
<dbReference type="STRING" id="1184609.KILIM_026_00790"/>
<evidence type="ECO:0000256" key="1">
    <source>
        <dbReference type="SAM" id="SignalP"/>
    </source>
</evidence>
<dbReference type="InterPro" id="IPR054817">
    <property type="entry name" value="Glycosyl_F510_1955-like"/>
</dbReference>
<dbReference type="Pfam" id="PF25852">
    <property type="entry name" value="DUF6242_C"/>
    <property type="match status" value="1"/>
</dbReference>
<dbReference type="OrthoDB" id="9764804at2"/>
<dbReference type="Proteomes" id="UP000008366">
    <property type="component" value="Unassembled WGS sequence"/>
</dbReference>
<proteinExistence type="predicted"/>
<sequence>MRRLPGRVLVVGSILAALATLSACADADVRNPAGAAASTRGSTQPPIAITHIHGVARDPRSGELLLATHQGLFRQVDGELRQNGPVIDLMSFAVGADGTFFASGHPGLSTDLPQPVGLITSNDGGASWRVASRGGQSDFHALTVAAGTVTGFDGALRSTSDNSTWTQHAIPSPPRDLAAAPRTGTLLAPTSSGLLTSTDDGKTWTELAPPELAVLAAWADDTTAVIATTNGRLATSTDAGHTWTLHPQTIGMAEALHAQRTADRQVEVLAVVDDKVIRTLDGGATTQILAE</sequence>
<dbReference type="SUPFAM" id="SSF110296">
    <property type="entry name" value="Oligoxyloglucan reducing end-specific cellobiohydrolase"/>
    <property type="match status" value="1"/>
</dbReference>
<comment type="caution">
    <text evidence="3">The sequence shown here is derived from an EMBL/GenBank/DDBJ whole genome shotgun (WGS) entry which is preliminary data.</text>
</comment>
<organism evidence="3 4">
    <name type="scientific">Kineosphaera limosa NBRC 100340</name>
    <dbReference type="NCBI Taxonomy" id="1184609"/>
    <lineage>
        <taxon>Bacteria</taxon>
        <taxon>Bacillati</taxon>
        <taxon>Actinomycetota</taxon>
        <taxon>Actinomycetes</taxon>
        <taxon>Micrococcales</taxon>
        <taxon>Dermatophilaceae</taxon>
        <taxon>Kineosphaera</taxon>
    </lineage>
</organism>
<dbReference type="CDD" id="cd15482">
    <property type="entry name" value="Sialidase_non-viral"/>
    <property type="match status" value="1"/>
</dbReference>
<dbReference type="PROSITE" id="PS51257">
    <property type="entry name" value="PROKAR_LIPOPROTEIN"/>
    <property type="match status" value="1"/>
</dbReference>
<dbReference type="InterPro" id="IPR015943">
    <property type="entry name" value="WD40/YVTN_repeat-like_dom_sf"/>
</dbReference>
<feature type="signal peptide" evidence="1">
    <location>
        <begin position="1"/>
        <end position="27"/>
    </location>
</feature>
<protein>
    <recommendedName>
        <fullName evidence="2">DUF6242 domain-containing protein</fullName>
    </recommendedName>
</protein>
<dbReference type="EMBL" id="BAHD01000026">
    <property type="protein sequence ID" value="GAB95808.1"/>
    <property type="molecule type" value="Genomic_DNA"/>
</dbReference>
<name>K6VHY1_9MICO</name>
<dbReference type="eggNOG" id="COG4447">
    <property type="taxonomic scope" value="Bacteria"/>
</dbReference>
<evidence type="ECO:0000313" key="3">
    <source>
        <dbReference type="EMBL" id="GAB95808.1"/>
    </source>
</evidence>
<dbReference type="RefSeq" id="WP_006592340.1">
    <property type="nucleotide sequence ID" value="NZ_BAHD01000026.1"/>
</dbReference>
<dbReference type="Gene3D" id="2.130.10.10">
    <property type="entry name" value="YVTN repeat-like/Quinoprotein amine dehydrogenase"/>
    <property type="match status" value="2"/>
</dbReference>
<evidence type="ECO:0000313" key="4">
    <source>
        <dbReference type="Proteomes" id="UP000008366"/>
    </source>
</evidence>
<feature type="chain" id="PRO_5003895417" description="DUF6242 domain-containing protein" evidence="1">
    <location>
        <begin position="28"/>
        <end position="291"/>
    </location>
</feature>